<dbReference type="Gene3D" id="3.20.20.80">
    <property type="entry name" value="Glycosidases"/>
    <property type="match status" value="1"/>
</dbReference>
<dbReference type="PANTHER" id="PTHR32438">
    <property type="entry name" value="4-ALPHA-GLUCANOTRANSFERASE DPE1, CHLOROPLASTIC/AMYLOPLASTIC"/>
    <property type="match status" value="1"/>
</dbReference>
<dbReference type="Pfam" id="PF02446">
    <property type="entry name" value="Glyco_hydro_77"/>
    <property type="match status" value="1"/>
</dbReference>
<dbReference type="GO" id="GO:0005975">
    <property type="term" value="P:carbohydrate metabolic process"/>
    <property type="evidence" value="ECO:0007669"/>
    <property type="project" value="InterPro"/>
</dbReference>
<dbReference type="EMBL" id="RXGA01000003">
    <property type="protein sequence ID" value="RWX72881.1"/>
    <property type="molecule type" value="Genomic_DNA"/>
</dbReference>
<protein>
    <recommendedName>
        <fullName evidence="3">4-alpha-glucanotransferase</fullName>
        <ecNumber evidence="3">2.4.1.25</ecNumber>
    </recommendedName>
    <alternativeName>
        <fullName evidence="7">Amylomaltase</fullName>
    </alternativeName>
    <alternativeName>
        <fullName evidence="8">Disproportionating enzyme</fullName>
    </alternativeName>
</protein>
<comment type="similarity">
    <text evidence="2">Belongs to the disproportionating enzyme family.</text>
</comment>
<keyword evidence="5 9" id="KW-0808">Transferase</keyword>
<evidence type="ECO:0000313" key="9">
    <source>
        <dbReference type="EMBL" id="RWX72881.1"/>
    </source>
</evidence>
<dbReference type="NCBIfam" id="TIGR00217">
    <property type="entry name" value="malQ"/>
    <property type="match status" value="1"/>
</dbReference>
<proteinExistence type="inferred from homology"/>
<sequence length="503" mass="57706">MGPLSERESGILLHPTSLPSEYGIGDFGPKAYRFVELLAEAGQGCWQLLPLNPTSPECGNSPYISSSGFALNPLLISPDLLAADGLLEKGVLDAIMVPETDRIQYRSVHSAKLEILKRAYKEFSKERGDFSGDYESFCDRNAYWLDDYAAFTALKEESGLPWHRWPEGLRKRMPEELEPTKKRLEGAEFHRFVQYIAYRQWWRLKEHCKREGIRVFGDLPFYVSHDSADVWANPELFKLDGDGRPLFVSGVPPDYFSKTGQLWGHPVYDWERLRETGFEWWMRRIDHNLEMFDLVRIDHFRGLLAYWEVPGTEKTAMNGRWVKAPSEEFFETLRRRFPSLPFVAEDLGVITEDVKAAIKDLGIPGMKVLIFAFDGKPDNPYLPENHEANSVSYTGTHDTNTVRGWFKEEATQEVKENLFRYLGRRVGEDEISTEMVRLAMGSRSRLCIVPMQDVLNLGSEARLNVPSSPLNNYLWKMTGDLLGKGRLAEFAQITRESGRSRMP</sequence>
<reference evidence="9 10" key="1">
    <citation type="submission" date="2018-12" db="EMBL/GenBank/DDBJ databases">
        <title>The complete genome of the methanogenic archaea of the candidate phylum Verstraetearchaeota, obtained from the metagenome of underground thermal water.</title>
        <authorList>
            <person name="Kadnikov V.V."/>
            <person name="Mardanov A.V."/>
            <person name="Beletsky A.V."/>
            <person name="Karnachuk O.V."/>
            <person name="Ravin N.V."/>
        </authorList>
    </citation>
    <scope>NUCLEOTIDE SEQUENCE [LARGE SCALE GENOMIC DNA]</scope>
    <source>
        <strain evidence="9">Ch88</strain>
    </source>
</reference>
<keyword evidence="4" id="KW-0328">Glycosyltransferase</keyword>
<dbReference type="NCBIfam" id="NF011080">
    <property type="entry name" value="PRK14508.1-3"/>
    <property type="match status" value="1"/>
</dbReference>
<comment type="caution">
    <text evidence="9">The sequence shown here is derived from an EMBL/GenBank/DDBJ whole genome shotgun (WGS) entry which is preliminary data.</text>
</comment>
<dbReference type="GO" id="GO:0004134">
    <property type="term" value="F:4-alpha-glucanotransferase activity"/>
    <property type="evidence" value="ECO:0007669"/>
    <property type="project" value="UniProtKB-EC"/>
</dbReference>
<dbReference type="InterPro" id="IPR017853">
    <property type="entry name" value="GH"/>
</dbReference>
<gene>
    <name evidence="9" type="ORF">Metus_0855</name>
</gene>
<dbReference type="InterPro" id="IPR003385">
    <property type="entry name" value="Glyco_hydro_77"/>
</dbReference>
<evidence type="ECO:0000313" key="10">
    <source>
        <dbReference type="Proteomes" id="UP000288215"/>
    </source>
</evidence>
<dbReference type="EC" id="2.4.1.25" evidence="3"/>
<evidence type="ECO:0000256" key="6">
    <source>
        <dbReference type="ARBA" id="ARBA00023277"/>
    </source>
</evidence>
<evidence type="ECO:0000256" key="5">
    <source>
        <dbReference type="ARBA" id="ARBA00022679"/>
    </source>
</evidence>
<name>A0A444L5M5_METS7</name>
<dbReference type="SUPFAM" id="SSF51445">
    <property type="entry name" value="(Trans)glycosidases"/>
    <property type="match status" value="1"/>
</dbReference>
<evidence type="ECO:0000256" key="2">
    <source>
        <dbReference type="ARBA" id="ARBA00005684"/>
    </source>
</evidence>
<evidence type="ECO:0000256" key="4">
    <source>
        <dbReference type="ARBA" id="ARBA00022676"/>
    </source>
</evidence>
<dbReference type="AlphaFoldDB" id="A0A444L5M5"/>
<dbReference type="PANTHER" id="PTHR32438:SF5">
    <property type="entry name" value="4-ALPHA-GLUCANOTRANSFERASE DPE1, CHLOROPLASTIC_AMYLOPLASTIC"/>
    <property type="match status" value="1"/>
</dbReference>
<evidence type="ECO:0000256" key="1">
    <source>
        <dbReference type="ARBA" id="ARBA00000439"/>
    </source>
</evidence>
<keyword evidence="6" id="KW-0119">Carbohydrate metabolism</keyword>
<accession>A0A444L5M5</accession>
<comment type="catalytic activity">
    <reaction evidence="1">
        <text>Transfers a segment of a (1-&gt;4)-alpha-D-glucan to a new position in an acceptor, which may be glucose or a (1-&gt;4)-alpha-D-glucan.</text>
        <dbReference type="EC" id="2.4.1.25"/>
    </reaction>
</comment>
<evidence type="ECO:0000256" key="3">
    <source>
        <dbReference type="ARBA" id="ARBA00012560"/>
    </source>
</evidence>
<organism evidence="9 10">
    <name type="scientific">Methanosuratincola subterraneus</name>
    <dbReference type="NCBI Taxonomy" id="2593994"/>
    <lineage>
        <taxon>Archaea</taxon>
        <taxon>Thermoproteota</taxon>
        <taxon>Methanosuratincolia</taxon>
        <taxon>Candidatus Methanomethylicales</taxon>
        <taxon>Candidatus Methanomethylicaceae</taxon>
        <taxon>Candidatus Methanosuratincola (ex Vanwonterghem et al. 2016)</taxon>
    </lineage>
</organism>
<evidence type="ECO:0000256" key="7">
    <source>
        <dbReference type="ARBA" id="ARBA00031423"/>
    </source>
</evidence>
<dbReference type="Proteomes" id="UP000288215">
    <property type="component" value="Unassembled WGS sequence"/>
</dbReference>
<evidence type="ECO:0000256" key="8">
    <source>
        <dbReference type="ARBA" id="ARBA00031501"/>
    </source>
</evidence>